<gene>
    <name evidence="2" type="ORF">MONBRDRAFT_5526</name>
</gene>
<dbReference type="GeneID" id="5888235"/>
<dbReference type="InParanoid" id="A9URQ2"/>
<feature type="compositionally biased region" description="Low complexity" evidence="1">
    <location>
        <begin position="238"/>
        <end position="249"/>
    </location>
</feature>
<dbReference type="SUPFAM" id="SSF48403">
    <property type="entry name" value="Ankyrin repeat"/>
    <property type="match status" value="1"/>
</dbReference>
<protein>
    <submittedName>
        <fullName evidence="2">Uncharacterized protein</fullName>
    </submittedName>
</protein>
<feature type="region of interest" description="Disordered" evidence="1">
    <location>
        <begin position="157"/>
        <end position="254"/>
    </location>
</feature>
<dbReference type="InterPro" id="IPR036770">
    <property type="entry name" value="Ankyrin_rpt-contain_sf"/>
</dbReference>
<name>A9URQ2_MONBE</name>
<organism evidence="2 3">
    <name type="scientific">Monosiga brevicollis</name>
    <name type="common">Choanoflagellate</name>
    <dbReference type="NCBI Taxonomy" id="81824"/>
    <lineage>
        <taxon>Eukaryota</taxon>
        <taxon>Choanoflagellata</taxon>
        <taxon>Craspedida</taxon>
        <taxon>Salpingoecidae</taxon>
        <taxon>Monosiga</taxon>
    </lineage>
</organism>
<dbReference type="Proteomes" id="UP000001357">
    <property type="component" value="Unassembled WGS sequence"/>
</dbReference>
<dbReference type="KEGG" id="mbr:MONBRDRAFT_5526"/>
<sequence>MVLLDAGADPDALDLAGLHVLHDAANANAASVVPILVQRCRMLNPNTKGLTGTGLTPLDVAYKRTAALAADVLLREGGWPYDLLCHAAAARIQSIWRLRRQIRARLPVDEDFTVVFRPIARANLAVLRLHYRQQLLNRHAVFLAEARQLGRLPSQLEGTAATDSTSPVLAATSTSRSRTLSKSTGSMSLSRPERERREPSSHRKASSNGTLRAAPAPPSTARVISRNFVRPSTRQHRAASVSRATSSSRKLQAQLEQERQRNVTLQDQLKLLESVNRHQAKALEHVPAVNDNTEDSDTRRRSYSNSVEIKRFMHQRKLIDKYQRKIASVKARLDNSLVAESSPSMNADEEIKKAARQAARQQVKAALTDVRSIREKTEALAVSLKRSTASS</sequence>
<feature type="compositionally biased region" description="Low complexity" evidence="1">
    <location>
        <begin position="172"/>
        <end position="186"/>
    </location>
</feature>
<evidence type="ECO:0000313" key="3">
    <source>
        <dbReference type="Proteomes" id="UP000001357"/>
    </source>
</evidence>
<feature type="compositionally biased region" description="Basic and acidic residues" evidence="1">
    <location>
        <begin position="191"/>
        <end position="201"/>
    </location>
</feature>
<evidence type="ECO:0000313" key="2">
    <source>
        <dbReference type="EMBL" id="EDQ91645.1"/>
    </source>
</evidence>
<dbReference type="AlphaFoldDB" id="A9URQ2"/>
<dbReference type="RefSeq" id="XP_001742931.1">
    <property type="nucleotide sequence ID" value="XM_001742879.1"/>
</dbReference>
<evidence type="ECO:0000256" key="1">
    <source>
        <dbReference type="SAM" id="MobiDB-lite"/>
    </source>
</evidence>
<dbReference type="Gene3D" id="1.25.40.20">
    <property type="entry name" value="Ankyrin repeat-containing domain"/>
    <property type="match status" value="1"/>
</dbReference>
<keyword evidence="3" id="KW-1185">Reference proteome</keyword>
<reference evidence="2 3" key="1">
    <citation type="journal article" date="2008" name="Nature">
        <title>The genome of the choanoflagellate Monosiga brevicollis and the origin of metazoans.</title>
        <authorList>
            <consortium name="JGI Sequencing"/>
            <person name="King N."/>
            <person name="Westbrook M.J."/>
            <person name="Young S.L."/>
            <person name="Kuo A."/>
            <person name="Abedin M."/>
            <person name="Chapman J."/>
            <person name="Fairclough S."/>
            <person name="Hellsten U."/>
            <person name="Isogai Y."/>
            <person name="Letunic I."/>
            <person name="Marr M."/>
            <person name="Pincus D."/>
            <person name="Putnam N."/>
            <person name="Rokas A."/>
            <person name="Wright K.J."/>
            <person name="Zuzow R."/>
            <person name="Dirks W."/>
            <person name="Good M."/>
            <person name="Goodstein D."/>
            <person name="Lemons D."/>
            <person name="Li W."/>
            <person name="Lyons J.B."/>
            <person name="Morris A."/>
            <person name="Nichols S."/>
            <person name="Richter D.J."/>
            <person name="Salamov A."/>
            <person name="Bork P."/>
            <person name="Lim W.A."/>
            <person name="Manning G."/>
            <person name="Miller W.T."/>
            <person name="McGinnis W."/>
            <person name="Shapiro H."/>
            <person name="Tjian R."/>
            <person name="Grigoriev I.V."/>
            <person name="Rokhsar D."/>
        </authorList>
    </citation>
    <scope>NUCLEOTIDE SEQUENCE [LARGE SCALE GENOMIC DNA]</scope>
    <source>
        <strain evidence="3">MX1 / ATCC 50154</strain>
    </source>
</reference>
<accession>A9URQ2</accession>
<dbReference type="EMBL" id="CH991544">
    <property type="protein sequence ID" value="EDQ91645.1"/>
    <property type="molecule type" value="Genomic_DNA"/>
</dbReference>
<proteinExistence type="predicted"/>